<dbReference type="OrthoDB" id="9798046at2"/>
<sequence length="116" mass="13368">MNTARTLVKYTHVSQVTLTILIRYMNQFIGEVEASAIARELVLATESKLANNPKQFPVCPELEMLGITDYRQVTYKKYKVLFRLDEGKQEAHVMAFMRQKQSAQQLLIDYVIKAPT</sequence>
<dbReference type="Proteomes" id="UP000286934">
    <property type="component" value="Unassembled WGS sequence"/>
</dbReference>
<dbReference type="InterPro" id="IPR035093">
    <property type="entry name" value="RelE/ParE_toxin_dom_sf"/>
</dbReference>
<evidence type="ECO:0000313" key="1">
    <source>
        <dbReference type="EMBL" id="RUO37483.1"/>
    </source>
</evidence>
<keyword evidence="2" id="KW-1185">Reference proteome</keyword>
<dbReference type="Gene3D" id="3.30.2310.20">
    <property type="entry name" value="RelE-like"/>
    <property type="match status" value="1"/>
</dbReference>
<dbReference type="RefSeq" id="WP_126806760.1">
    <property type="nucleotide sequence ID" value="NZ_PIPP01000002.1"/>
</dbReference>
<protein>
    <recommendedName>
        <fullName evidence="3">Plasmid stabilization protein</fullName>
    </recommendedName>
</protein>
<evidence type="ECO:0000313" key="2">
    <source>
        <dbReference type="Proteomes" id="UP000286934"/>
    </source>
</evidence>
<gene>
    <name evidence="1" type="ORF">CWE13_05865</name>
</gene>
<dbReference type="AlphaFoldDB" id="A0A432WUP1"/>
<name>A0A432WUP1_9GAMM</name>
<evidence type="ECO:0008006" key="3">
    <source>
        <dbReference type="Google" id="ProtNLM"/>
    </source>
</evidence>
<comment type="caution">
    <text evidence="1">The sequence shown here is derived from an EMBL/GenBank/DDBJ whole genome shotgun (WGS) entry which is preliminary data.</text>
</comment>
<proteinExistence type="predicted"/>
<dbReference type="EMBL" id="PIPP01000002">
    <property type="protein sequence ID" value="RUO37483.1"/>
    <property type="molecule type" value="Genomic_DNA"/>
</dbReference>
<organism evidence="1 2">
    <name type="scientific">Aliidiomarina shirensis</name>
    <dbReference type="NCBI Taxonomy" id="1048642"/>
    <lineage>
        <taxon>Bacteria</taxon>
        <taxon>Pseudomonadati</taxon>
        <taxon>Pseudomonadota</taxon>
        <taxon>Gammaproteobacteria</taxon>
        <taxon>Alteromonadales</taxon>
        <taxon>Idiomarinaceae</taxon>
        <taxon>Aliidiomarina</taxon>
    </lineage>
</organism>
<reference evidence="2" key="1">
    <citation type="journal article" date="2018" name="Front. Microbiol.">
        <title>Genome-Based Analysis Reveals the Taxonomy and Diversity of the Family Idiomarinaceae.</title>
        <authorList>
            <person name="Liu Y."/>
            <person name="Lai Q."/>
            <person name="Shao Z."/>
        </authorList>
    </citation>
    <scope>NUCLEOTIDE SEQUENCE [LARGE SCALE GENOMIC DNA]</scope>
    <source>
        <strain evidence="2">AIS</strain>
    </source>
</reference>
<accession>A0A432WUP1</accession>